<reference evidence="2 3" key="1">
    <citation type="submission" date="2019-03" db="EMBL/GenBank/DDBJ databases">
        <title>First draft genome of Liparis tanakae, snailfish: a comprehensive survey of snailfish specific genes.</title>
        <authorList>
            <person name="Kim W."/>
            <person name="Song I."/>
            <person name="Jeong J.-H."/>
            <person name="Kim D."/>
            <person name="Kim S."/>
            <person name="Ryu S."/>
            <person name="Song J.Y."/>
            <person name="Lee S.K."/>
        </authorList>
    </citation>
    <scope>NUCLEOTIDE SEQUENCE [LARGE SCALE GENOMIC DNA]</scope>
    <source>
        <tissue evidence="2">Muscle</tissue>
    </source>
</reference>
<evidence type="ECO:0000313" key="2">
    <source>
        <dbReference type="EMBL" id="TNN77406.1"/>
    </source>
</evidence>
<dbReference type="AlphaFoldDB" id="A0A4Z2IHL3"/>
<dbReference type="EMBL" id="SRLO01000083">
    <property type="protein sequence ID" value="TNN77406.1"/>
    <property type="molecule type" value="Genomic_DNA"/>
</dbReference>
<evidence type="ECO:0000256" key="1">
    <source>
        <dbReference type="SAM" id="SignalP"/>
    </source>
</evidence>
<proteinExistence type="predicted"/>
<organism evidence="2 3">
    <name type="scientific">Liparis tanakae</name>
    <name type="common">Tanaka's snailfish</name>
    <dbReference type="NCBI Taxonomy" id="230148"/>
    <lineage>
        <taxon>Eukaryota</taxon>
        <taxon>Metazoa</taxon>
        <taxon>Chordata</taxon>
        <taxon>Craniata</taxon>
        <taxon>Vertebrata</taxon>
        <taxon>Euteleostomi</taxon>
        <taxon>Actinopterygii</taxon>
        <taxon>Neopterygii</taxon>
        <taxon>Teleostei</taxon>
        <taxon>Neoteleostei</taxon>
        <taxon>Acanthomorphata</taxon>
        <taxon>Eupercaria</taxon>
        <taxon>Perciformes</taxon>
        <taxon>Cottioidei</taxon>
        <taxon>Cottales</taxon>
        <taxon>Liparidae</taxon>
        <taxon>Liparis</taxon>
    </lineage>
</organism>
<keyword evidence="1" id="KW-0732">Signal</keyword>
<gene>
    <name evidence="2" type="ORF">EYF80_012370</name>
</gene>
<dbReference type="Proteomes" id="UP000314294">
    <property type="component" value="Unassembled WGS sequence"/>
</dbReference>
<feature type="signal peptide" evidence="1">
    <location>
        <begin position="1"/>
        <end position="26"/>
    </location>
</feature>
<protein>
    <submittedName>
        <fullName evidence="2">Uncharacterized protein</fullName>
    </submittedName>
</protein>
<evidence type="ECO:0000313" key="3">
    <source>
        <dbReference type="Proteomes" id="UP000314294"/>
    </source>
</evidence>
<name>A0A4Z2IHL3_9TELE</name>
<feature type="chain" id="PRO_5021455303" evidence="1">
    <location>
        <begin position="27"/>
        <end position="72"/>
    </location>
</feature>
<comment type="caution">
    <text evidence="2">The sequence shown here is derived from an EMBL/GenBank/DDBJ whole genome shotgun (WGS) entry which is preliminary data.</text>
</comment>
<keyword evidence="3" id="KW-1185">Reference proteome</keyword>
<accession>A0A4Z2IHL3</accession>
<sequence>MGLMGLSMLGLQHVTITWMICSLAQWQDVVKGSRMLPSEKAMHRRLRLNNTTLLCFFNLNRRDLRCNKDCMN</sequence>